<feature type="region of interest" description="Disordered" evidence="1">
    <location>
        <begin position="72"/>
        <end position="127"/>
    </location>
</feature>
<feature type="region of interest" description="Disordered" evidence="1">
    <location>
        <begin position="147"/>
        <end position="178"/>
    </location>
</feature>
<reference evidence="2" key="1">
    <citation type="submission" date="2016-04" db="EMBL/GenBank/DDBJ databases">
        <authorList>
            <person name="Nguyen H.D."/>
            <person name="Samba Siva P."/>
            <person name="Cullis J."/>
            <person name="Levesque C.A."/>
            <person name="Hambleton S."/>
        </authorList>
    </citation>
    <scope>NUCLEOTIDE SEQUENCE</scope>
    <source>
        <strain evidence="2">DAOMC 236416</strain>
    </source>
</reference>
<dbReference type="EMBL" id="LWDF02002212">
    <property type="protein sequence ID" value="KAE8236462.1"/>
    <property type="molecule type" value="Genomic_DNA"/>
</dbReference>
<comment type="caution">
    <text evidence="2">The sequence shown here is derived from an EMBL/GenBank/DDBJ whole genome shotgun (WGS) entry which is preliminary data.</text>
</comment>
<dbReference type="AlphaFoldDB" id="A0A177TTK5"/>
<feature type="compositionally biased region" description="Low complexity" evidence="1">
    <location>
        <begin position="280"/>
        <end position="292"/>
    </location>
</feature>
<dbReference type="Proteomes" id="UP000077521">
    <property type="component" value="Unassembled WGS sequence"/>
</dbReference>
<accession>A0A177TTK5</accession>
<keyword evidence="3" id="KW-1185">Reference proteome</keyword>
<evidence type="ECO:0000256" key="1">
    <source>
        <dbReference type="SAM" id="MobiDB-lite"/>
    </source>
</evidence>
<evidence type="ECO:0000313" key="2">
    <source>
        <dbReference type="EMBL" id="KAE8236462.1"/>
    </source>
</evidence>
<organism evidence="2 3">
    <name type="scientific">Tilletia indica</name>
    <dbReference type="NCBI Taxonomy" id="43049"/>
    <lineage>
        <taxon>Eukaryota</taxon>
        <taxon>Fungi</taxon>
        <taxon>Dikarya</taxon>
        <taxon>Basidiomycota</taxon>
        <taxon>Ustilaginomycotina</taxon>
        <taxon>Exobasidiomycetes</taxon>
        <taxon>Tilletiales</taxon>
        <taxon>Tilletiaceae</taxon>
        <taxon>Tilletia</taxon>
    </lineage>
</organism>
<feature type="compositionally biased region" description="Low complexity" evidence="1">
    <location>
        <begin position="76"/>
        <end position="85"/>
    </location>
</feature>
<feature type="compositionally biased region" description="Polar residues" evidence="1">
    <location>
        <begin position="86"/>
        <end position="107"/>
    </location>
</feature>
<reference evidence="2" key="2">
    <citation type="journal article" date="2019" name="IMA Fungus">
        <title>Genome sequencing and comparison of five Tilletia species to identify candidate genes for the detection of regulated species infecting wheat.</title>
        <authorList>
            <person name="Nguyen H.D.T."/>
            <person name="Sultana T."/>
            <person name="Kesanakurti P."/>
            <person name="Hambleton S."/>
        </authorList>
    </citation>
    <scope>NUCLEOTIDE SEQUENCE</scope>
    <source>
        <strain evidence="2">DAOMC 236416</strain>
    </source>
</reference>
<feature type="region of interest" description="Disordered" evidence="1">
    <location>
        <begin position="275"/>
        <end position="295"/>
    </location>
</feature>
<gene>
    <name evidence="2" type="ORF">A4X13_0g9147</name>
</gene>
<protein>
    <submittedName>
        <fullName evidence="2">Uncharacterized protein</fullName>
    </submittedName>
</protein>
<proteinExistence type="predicted"/>
<name>A0A177TTK5_9BASI</name>
<sequence>MSSPNSFTLPIEHIGTNQHHQQQSVTEPTTPRQVDIVEELRSATQEISNQISAHLSARLDGFNLRLGDMERQHRLQQSQPSSPSPNARTLPSSSLNTLATDPSSTDSARTDPTEAPPANLTIHRGAHRVRLDAPVPPHMTRAAAALATSVPPPAPRPSSSTAPSDALDPLGRYQSLTKGEKTNIRRALSSLGLNMATLVSIMSTSGDDVDGASAIGSVNESASSSSIHSTSPLQVSTVAAMASSTATSTNHASAAHDLPSLVSAPATPTVLLTTSPLAESHPSSATPPTSTPMLRIDPAPNISTATASPIPVSTSTRTMTCKTEWIGEYDGDPTQLEDFLTRLRDLIRSETQAELVPVWITAVLRTLPRTLKGNAAIWHQGLSDTDAARLTSFDAWCAAMRDAFPVNRQQLKRDAWTRRWKTTEETAMGYYFHKVRLLRQTFGKDAPEETLVSDIKDGLPESMVALLRLPRKGATLTELVTELGEWEPNWRKQYKVPLHSNTTATTASSTATAIAFNTPAPAITPAARVLQQTMG</sequence>
<feature type="region of interest" description="Disordered" evidence="1">
    <location>
        <begin position="1"/>
        <end position="31"/>
    </location>
</feature>
<evidence type="ECO:0000313" key="3">
    <source>
        <dbReference type="Proteomes" id="UP000077521"/>
    </source>
</evidence>
<feature type="compositionally biased region" description="Polar residues" evidence="1">
    <location>
        <begin position="15"/>
        <end position="31"/>
    </location>
</feature>